<dbReference type="Pfam" id="PF03448">
    <property type="entry name" value="MgtE_N"/>
    <property type="match status" value="1"/>
</dbReference>
<dbReference type="InterPro" id="IPR038076">
    <property type="entry name" value="MgtE_N_sf"/>
</dbReference>
<dbReference type="CDD" id="cd04606">
    <property type="entry name" value="CBS_pair_Mg_transporter"/>
    <property type="match status" value="1"/>
</dbReference>
<dbReference type="Gene3D" id="1.25.60.10">
    <property type="entry name" value="MgtE N-terminal domain-like"/>
    <property type="match status" value="1"/>
</dbReference>
<evidence type="ECO:0000256" key="8">
    <source>
        <dbReference type="PROSITE-ProRule" id="PRU00703"/>
    </source>
</evidence>
<feature type="transmembrane region" description="Helical" evidence="9">
    <location>
        <begin position="295"/>
        <end position="313"/>
    </location>
</feature>
<dbReference type="Pfam" id="PF01769">
    <property type="entry name" value="MgtE"/>
    <property type="match status" value="1"/>
</dbReference>
<evidence type="ECO:0000256" key="2">
    <source>
        <dbReference type="ARBA" id="ARBA00009749"/>
    </source>
</evidence>
<evidence type="ECO:0000259" key="10">
    <source>
        <dbReference type="PROSITE" id="PS50181"/>
    </source>
</evidence>
<dbReference type="PROSITE" id="PS50181">
    <property type="entry name" value="FBOX"/>
    <property type="match status" value="1"/>
</dbReference>
<dbReference type="SUPFAM" id="SSF54631">
    <property type="entry name" value="CBS-domain pair"/>
    <property type="match status" value="1"/>
</dbReference>
<dbReference type="NCBIfam" id="TIGR00400">
    <property type="entry name" value="mgtE"/>
    <property type="match status" value="1"/>
</dbReference>
<dbReference type="PROSITE" id="PS51371">
    <property type="entry name" value="CBS"/>
    <property type="match status" value="2"/>
</dbReference>
<proteinExistence type="inferred from homology"/>
<keyword evidence="9" id="KW-1003">Cell membrane</keyword>
<dbReference type="Pfam" id="PF00571">
    <property type="entry name" value="CBS"/>
    <property type="match status" value="2"/>
</dbReference>
<dbReference type="InterPro" id="IPR006668">
    <property type="entry name" value="Mg_transptr_MgtE_intracell_dom"/>
</dbReference>
<feature type="domain" description="F-box" evidence="10">
    <location>
        <begin position="77"/>
        <end position="100"/>
    </location>
</feature>
<keyword evidence="3 9" id="KW-0813">Transport</keyword>
<dbReference type="SMART" id="SM00116">
    <property type="entry name" value="CBS"/>
    <property type="match status" value="2"/>
</dbReference>
<dbReference type="Proteomes" id="UP000009875">
    <property type="component" value="Unassembled WGS sequence"/>
</dbReference>
<dbReference type="GO" id="GO:0015095">
    <property type="term" value="F:magnesium ion transmembrane transporter activity"/>
    <property type="evidence" value="ECO:0007669"/>
    <property type="project" value="UniProtKB-UniRule"/>
</dbReference>
<dbReference type="OrthoDB" id="9790355at2"/>
<keyword evidence="5 9" id="KW-0460">Magnesium</keyword>
<comment type="caution">
    <text evidence="9">Lacks conserved residue(s) required for the propagation of feature annotation.</text>
</comment>
<evidence type="ECO:0000313" key="13">
    <source>
        <dbReference type="Proteomes" id="UP000009875"/>
    </source>
</evidence>
<feature type="transmembrane region" description="Helical" evidence="9">
    <location>
        <begin position="367"/>
        <end position="388"/>
    </location>
</feature>
<sequence length="456" mass="50930">MTDYLEFNKENYYKDIISSIEKEKQVTFNKLFLRLHDRDKIEVFNMVADDYKKNIANLLPAADFEDMFKIMAIEDQEMAVANLPNDYLRQVFNHLPYDDIAYFINRSSLYDDTFVLKYLDADRQKEVLEILSYASETAGSIMTKEFISVYEDQTVQRVIDYLRQVGQDAETIYTIYVVDDKEQLNGVFSLRELMMSPKDKLIADIMNTHVVSASVDMDQEDVAVYIQDYDLTALPVISHDGKLKGIITVDDIIDIVDQEAEEDFNELAGIRKQDTHDEKGKQKSTIQMALSRTPWLVIFMVSGLLIGSLMNLFEDTLQRAVLLSAFVPAIMDTAGNVGTQSLAVTISGSKLFQSGLGQKLLALKDELLTGLIMGVISALMMFVIISVVYGEALIGLIVALALIVTVTISTGVGLIVPLVFDKIGFDSSVASGPFITIISDAVGLVFYFSIASIFIG</sequence>
<evidence type="ECO:0000313" key="12">
    <source>
        <dbReference type="EMBL" id="EKU93122.1"/>
    </source>
</evidence>
<dbReference type="InterPro" id="IPR006667">
    <property type="entry name" value="SLC41_membr_dom"/>
</dbReference>
<keyword evidence="8" id="KW-0129">CBS domain</keyword>
<feature type="domain" description="CBS" evidence="11">
    <location>
        <begin position="142"/>
        <end position="205"/>
    </location>
</feature>
<comment type="subunit">
    <text evidence="9">Homodimer.</text>
</comment>
<dbReference type="PANTHER" id="PTHR43773">
    <property type="entry name" value="MAGNESIUM TRANSPORTER MGTE"/>
    <property type="match status" value="1"/>
</dbReference>
<dbReference type="HOGENOM" id="CLU_037408_2_2_9"/>
<comment type="function">
    <text evidence="9">Acts as a magnesium transporter.</text>
</comment>
<name>K9EQB0_9LACT</name>
<dbReference type="GO" id="GO:0005886">
    <property type="term" value="C:plasma membrane"/>
    <property type="evidence" value="ECO:0007669"/>
    <property type="project" value="UniProtKB-SubCell"/>
</dbReference>
<dbReference type="EMBL" id="AGXA01000025">
    <property type="protein sequence ID" value="EKU93122.1"/>
    <property type="molecule type" value="Genomic_DNA"/>
</dbReference>
<dbReference type="SUPFAM" id="SSF158791">
    <property type="entry name" value="MgtE N-terminal domain-like"/>
    <property type="match status" value="1"/>
</dbReference>
<comment type="subcellular location">
    <subcellularLocation>
        <location evidence="9">Cell membrane</location>
        <topology evidence="9">Multi-pass membrane protein</topology>
    </subcellularLocation>
    <subcellularLocation>
        <location evidence="1">Membrane</location>
        <topology evidence="1">Multi-pass membrane protein</topology>
    </subcellularLocation>
</comment>
<evidence type="ECO:0000256" key="4">
    <source>
        <dbReference type="ARBA" id="ARBA00022692"/>
    </source>
</evidence>
<dbReference type="GO" id="GO:0046872">
    <property type="term" value="F:metal ion binding"/>
    <property type="evidence" value="ECO:0007669"/>
    <property type="project" value="UniProtKB-KW"/>
</dbReference>
<dbReference type="PANTHER" id="PTHR43773:SF1">
    <property type="entry name" value="MAGNESIUM TRANSPORTER MGTE"/>
    <property type="match status" value="1"/>
</dbReference>
<evidence type="ECO:0000256" key="3">
    <source>
        <dbReference type="ARBA" id="ARBA00022448"/>
    </source>
</evidence>
<keyword evidence="9" id="KW-0479">Metal-binding</keyword>
<dbReference type="PATRIC" id="fig|883081.3.peg.1377"/>
<gene>
    <name evidence="12" type="ORF">HMPREF9698_01199</name>
</gene>
<keyword evidence="6 9" id="KW-1133">Transmembrane helix</keyword>
<keyword evidence="13" id="KW-1185">Reference proteome</keyword>
<dbReference type="InterPro" id="IPR000644">
    <property type="entry name" value="CBS_dom"/>
</dbReference>
<comment type="caution">
    <text evidence="12">The sequence shown here is derived from an EMBL/GenBank/DDBJ whole genome shotgun (WGS) entry which is preliminary data.</text>
</comment>
<evidence type="ECO:0000256" key="7">
    <source>
        <dbReference type="ARBA" id="ARBA00023136"/>
    </source>
</evidence>
<dbReference type="AlphaFoldDB" id="K9EQB0"/>
<dbReference type="InterPro" id="IPR001810">
    <property type="entry name" value="F-box_dom"/>
</dbReference>
<dbReference type="Gene3D" id="3.10.580.10">
    <property type="entry name" value="CBS-domain"/>
    <property type="match status" value="1"/>
</dbReference>
<feature type="transmembrane region" description="Helical" evidence="9">
    <location>
        <begin position="394"/>
        <end position="420"/>
    </location>
</feature>
<evidence type="ECO:0000256" key="1">
    <source>
        <dbReference type="ARBA" id="ARBA00004141"/>
    </source>
</evidence>
<dbReference type="SUPFAM" id="SSF161093">
    <property type="entry name" value="MgtE membrane domain-like"/>
    <property type="match status" value="1"/>
</dbReference>
<dbReference type="RefSeq" id="WP_003778740.1">
    <property type="nucleotide sequence ID" value="NZ_JH992961.1"/>
</dbReference>
<evidence type="ECO:0000259" key="11">
    <source>
        <dbReference type="PROSITE" id="PS51371"/>
    </source>
</evidence>
<keyword evidence="7 9" id="KW-0472">Membrane</keyword>
<accession>K9EQB0</accession>
<organism evidence="12 13">
    <name type="scientific">Alloiococcus otitis ATCC 51267</name>
    <dbReference type="NCBI Taxonomy" id="883081"/>
    <lineage>
        <taxon>Bacteria</taxon>
        <taxon>Bacillati</taxon>
        <taxon>Bacillota</taxon>
        <taxon>Bacilli</taxon>
        <taxon>Lactobacillales</taxon>
        <taxon>Carnobacteriaceae</taxon>
        <taxon>Alloiococcus</taxon>
    </lineage>
</organism>
<keyword evidence="4 9" id="KW-0812">Transmembrane</keyword>
<dbReference type="eggNOG" id="COG2239">
    <property type="taxonomic scope" value="Bacteria"/>
</dbReference>
<dbReference type="InterPro" id="IPR006669">
    <property type="entry name" value="MgtE_transporter"/>
</dbReference>
<dbReference type="STRING" id="883081.HMPREF9698_01199"/>
<evidence type="ECO:0000256" key="9">
    <source>
        <dbReference type="RuleBase" id="RU362011"/>
    </source>
</evidence>
<evidence type="ECO:0000256" key="5">
    <source>
        <dbReference type="ARBA" id="ARBA00022842"/>
    </source>
</evidence>
<feature type="domain" description="CBS" evidence="11">
    <location>
        <begin position="206"/>
        <end position="262"/>
    </location>
</feature>
<dbReference type="InterPro" id="IPR046342">
    <property type="entry name" value="CBS_dom_sf"/>
</dbReference>
<evidence type="ECO:0000256" key="6">
    <source>
        <dbReference type="ARBA" id="ARBA00022989"/>
    </source>
</evidence>
<reference evidence="12 13" key="1">
    <citation type="submission" date="2012-09" db="EMBL/GenBank/DDBJ databases">
        <title>The Genome Sequence of Alloiococcus otitis ATCC 51267.</title>
        <authorList>
            <consortium name="The Broad Institute Genome Sequencing Platform"/>
            <person name="Earl A."/>
            <person name="Ward D."/>
            <person name="Feldgarden M."/>
            <person name="Gevers D."/>
            <person name="Huys G."/>
            <person name="Walker B."/>
            <person name="Young S.K."/>
            <person name="Zeng Q."/>
            <person name="Gargeya S."/>
            <person name="Fitzgerald M."/>
            <person name="Haas B."/>
            <person name="Abouelleil A."/>
            <person name="Alvarado L."/>
            <person name="Arachchi H.M."/>
            <person name="Berlin A.M."/>
            <person name="Chapman S.B."/>
            <person name="Goldberg J."/>
            <person name="Griggs A."/>
            <person name="Gujja S."/>
            <person name="Hansen M."/>
            <person name="Howarth C."/>
            <person name="Imamovic A."/>
            <person name="Larimer J."/>
            <person name="McCowen C."/>
            <person name="Montmayeur A."/>
            <person name="Murphy C."/>
            <person name="Neiman D."/>
            <person name="Pearson M."/>
            <person name="Priest M."/>
            <person name="Roberts A."/>
            <person name="Saif S."/>
            <person name="Shea T."/>
            <person name="Sisk P."/>
            <person name="Sykes S."/>
            <person name="Wortman J."/>
            <person name="Nusbaum C."/>
            <person name="Birren B."/>
        </authorList>
    </citation>
    <scope>NUCLEOTIDE SEQUENCE [LARGE SCALE GENOMIC DNA]</scope>
    <source>
        <strain evidence="12 13">ATCC 51267</strain>
    </source>
</reference>
<feature type="transmembrane region" description="Helical" evidence="9">
    <location>
        <begin position="432"/>
        <end position="455"/>
    </location>
</feature>
<dbReference type="InterPro" id="IPR036739">
    <property type="entry name" value="SLC41_membr_dom_sf"/>
</dbReference>
<comment type="similarity">
    <text evidence="2 9">Belongs to the SLC41A transporter family.</text>
</comment>
<dbReference type="Gene3D" id="1.10.357.20">
    <property type="entry name" value="SLC41 divalent cation transporters, integral membrane domain"/>
    <property type="match status" value="1"/>
</dbReference>
<protein>
    <recommendedName>
        <fullName evidence="9">Magnesium transporter MgtE</fullName>
    </recommendedName>
</protein>